<gene>
    <name evidence="2" type="ORF">IWX90DRAFT_508005</name>
</gene>
<organism evidence="2 3">
    <name type="scientific">Phyllosticta citrichinensis</name>
    <dbReference type="NCBI Taxonomy" id="1130410"/>
    <lineage>
        <taxon>Eukaryota</taxon>
        <taxon>Fungi</taxon>
        <taxon>Dikarya</taxon>
        <taxon>Ascomycota</taxon>
        <taxon>Pezizomycotina</taxon>
        <taxon>Dothideomycetes</taxon>
        <taxon>Dothideomycetes incertae sedis</taxon>
        <taxon>Botryosphaeriales</taxon>
        <taxon>Phyllostictaceae</taxon>
        <taxon>Phyllosticta</taxon>
    </lineage>
</organism>
<proteinExistence type="predicted"/>
<feature type="region of interest" description="Disordered" evidence="1">
    <location>
        <begin position="129"/>
        <end position="170"/>
    </location>
</feature>
<accession>A0ABR1XLB3</accession>
<dbReference type="EMBL" id="JBBWUH010000008">
    <property type="protein sequence ID" value="KAK8159535.1"/>
    <property type="molecule type" value="Genomic_DNA"/>
</dbReference>
<evidence type="ECO:0000313" key="3">
    <source>
        <dbReference type="Proteomes" id="UP001456524"/>
    </source>
</evidence>
<evidence type="ECO:0000313" key="2">
    <source>
        <dbReference type="EMBL" id="KAK8159535.1"/>
    </source>
</evidence>
<name>A0ABR1XLB3_9PEZI</name>
<dbReference type="Proteomes" id="UP001456524">
    <property type="component" value="Unassembled WGS sequence"/>
</dbReference>
<feature type="compositionally biased region" description="Basic and acidic residues" evidence="1">
    <location>
        <begin position="140"/>
        <end position="166"/>
    </location>
</feature>
<protein>
    <submittedName>
        <fullName evidence="2">Uncharacterized protein</fullName>
    </submittedName>
</protein>
<reference evidence="2 3" key="1">
    <citation type="journal article" date="2022" name="G3 (Bethesda)">
        <title>Enemy or ally: a genomic approach to elucidate the lifestyle of Phyllosticta citrichinaensis.</title>
        <authorList>
            <person name="Buijs V.A."/>
            <person name="Groenewald J.Z."/>
            <person name="Haridas S."/>
            <person name="LaButti K.M."/>
            <person name="Lipzen A."/>
            <person name="Martin F.M."/>
            <person name="Barry K."/>
            <person name="Grigoriev I.V."/>
            <person name="Crous P.W."/>
            <person name="Seidl M.F."/>
        </authorList>
    </citation>
    <scope>NUCLEOTIDE SEQUENCE [LARGE SCALE GENOMIC DNA]</scope>
    <source>
        <strain evidence="2 3">CBS 129764</strain>
    </source>
</reference>
<sequence length="355" mass="39934">MLTTDILSLGNTFPYFLALSGNRKDWSVARFEVWMQLVRWTRRFLLRRDISGTRACLDTPSLEDPLNLVVKRRQCQQWSWMIVVMTCADGEAKAVAHNDTETIRDRRAKEGIAALSVLKQQSLWNEASTARGDGEGQMVDDGKGSEEWKGREGKERRERGEVDRHGPSVRRGVPLFPSSSLALHHQVFRLPLSTRETHCLNQLLGPCQRENLVQSHLALSYLLGTRRAPAPVPASKHLLSKVDPLQIVDCRSTFRCSGRRFATFDVGGPSCPPERHAILVCRQQDSRWQSGFGAWDSTLRLHLSAAAMRKDMLLLAPETRPKPYHDVGPHADSAFSLQRTFISVVSIFVCPLTGV</sequence>
<evidence type="ECO:0000256" key="1">
    <source>
        <dbReference type="SAM" id="MobiDB-lite"/>
    </source>
</evidence>
<keyword evidence="3" id="KW-1185">Reference proteome</keyword>
<comment type="caution">
    <text evidence="2">The sequence shown here is derived from an EMBL/GenBank/DDBJ whole genome shotgun (WGS) entry which is preliminary data.</text>
</comment>